<keyword evidence="1" id="KW-0812">Transmembrane</keyword>
<dbReference type="AlphaFoldDB" id="A0A1F5IQF9"/>
<gene>
    <name evidence="2" type="ORF">A2871_03870</name>
</gene>
<name>A0A1F5IQF9_9BACT</name>
<keyword evidence="1" id="KW-1133">Transmembrane helix</keyword>
<sequence length="121" mass="13703">MKYFLKTFPALIFWGAFAYVVLQVPYPKSITAANYTQILPFLASLYLALVLTLNILFKNILFSASVCLGLIFILILKALDSLNIVTAILIIVATYLLAGYFWKTKRNLTKQPKIPKLQSLR</sequence>
<comment type="caution">
    <text evidence="2">The sequence shown here is derived from an EMBL/GenBank/DDBJ whole genome shotgun (WGS) entry which is preliminary data.</text>
</comment>
<evidence type="ECO:0000313" key="2">
    <source>
        <dbReference type="EMBL" id="OGE18608.1"/>
    </source>
</evidence>
<proteinExistence type="predicted"/>
<accession>A0A1F5IQF9</accession>
<feature type="transmembrane region" description="Helical" evidence="1">
    <location>
        <begin position="60"/>
        <end position="78"/>
    </location>
</feature>
<evidence type="ECO:0000256" key="1">
    <source>
        <dbReference type="SAM" id="Phobius"/>
    </source>
</evidence>
<feature type="transmembrane region" description="Helical" evidence="1">
    <location>
        <begin position="7"/>
        <end position="26"/>
    </location>
</feature>
<protein>
    <submittedName>
        <fullName evidence="2">Uncharacterized protein</fullName>
    </submittedName>
</protein>
<reference evidence="2 3" key="1">
    <citation type="journal article" date="2016" name="Nat. Commun.">
        <title>Thousands of microbial genomes shed light on interconnected biogeochemical processes in an aquifer system.</title>
        <authorList>
            <person name="Anantharaman K."/>
            <person name="Brown C.T."/>
            <person name="Hug L.A."/>
            <person name="Sharon I."/>
            <person name="Castelle C.J."/>
            <person name="Probst A.J."/>
            <person name="Thomas B.C."/>
            <person name="Singh A."/>
            <person name="Wilkins M.J."/>
            <person name="Karaoz U."/>
            <person name="Brodie E.L."/>
            <person name="Williams K.H."/>
            <person name="Hubbard S.S."/>
            <person name="Banfield J.F."/>
        </authorList>
    </citation>
    <scope>NUCLEOTIDE SEQUENCE [LARGE SCALE GENOMIC DNA]</scope>
</reference>
<feature type="transmembrane region" description="Helical" evidence="1">
    <location>
        <begin position="32"/>
        <end position="53"/>
    </location>
</feature>
<feature type="transmembrane region" description="Helical" evidence="1">
    <location>
        <begin position="84"/>
        <end position="102"/>
    </location>
</feature>
<dbReference type="EMBL" id="MFCR01000011">
    <property type="protein sequence ID" value="OGE18608.1"/>
    <property type="molecule type" value="Genomic_DNA"/>
</dbReference>
<organism evidence="2 3">
    <name type="scientific">Candidatus Daviesbacteria bacterium RIFCSPHIGHO2_01_FULL_41_23</name>
    <dbReference type="NCBI Taxonomy" id="1797764"/>
    <lineage>
        <taxon>Bacteria</taxon>
        <taxon>Candidatus Daviesiibacteriota</taxon>
    </lineage>
</organism>
<keyword evidence="1" id="KW-0472">Membrane</keyword>
<evidence type="ECO:0000313" key="3">
    <source>
        <dbReference type="Proteomes" id="UP000176336"/>
    </source>
</evidence>
<dbReference type="Proteomes" id="UP000176336">
    <property type="component" value="Unassembled WGS sequence"/>
</dbReference>